<comment type="caution">
    <text evidence="1">The sequence shown here is derived from an EMBL/GenBank/DDBJ whole genome shotgun (WGS) entry which is preliminary data.</text>
</comment>
<dbReference type="Pfam" id="PF05932">
    <property type="entry name" value="CesT"/>
    <property type="match status" value="1"/>
</dbReference>
<dbReference type="OrthoDB" id="7026419at2"/>
<keyword evidence="2" id="KW-1185">Reference proteome</keyword>
<gene>
    <name evidence="1" type="ORF">B4923_09685</name>
</gene>
<evidence type="ECO:0000313" key="1">
    <source>
        <dbReference type="EMBL" id="PWC12791.1"/>
    </source>
</evidence>
<dbReference type="RefSeq" id="WP_109054144.1">
    <property type="nucleotide sequence ID" value="NZ_QDKJ01000006.1"/>
</dbReference>
<protein>
    <submittedName>
        <fullName evidence="1">DspFAvrF family protein</fullName>
    </submittedName>
</protein>
<dbReference type="EMBL" id="QDKJ01000006">
    <property type="protein sequence ID" value="PWC12791.1"/>
    <property type="molecule type" value="Genomic_DNA"/>
</dbReference>
<dbReference type="AlphaFoldDB" id="A0A2U1TTQ9"/>
<proteinExistence type="predicted"/>
<dbReference type="CDD" id="cd17024">
    <property type="entry name" value="T3SC_IA_DspF-like"/>
    <property type="match status" value="1"/>
</dbReference>
<reference evidence="1 2" key="1">
    <citation type="submission" date="2018-04" db="EMBL/GenBank/DDBJ databases">
        <title>Brenneria corticis sp.nov.</title>
        <authorList>
            <person name="Li Y."/>
        </authorList>
    </citation>
    <scope>NUCLEOTIDE SEQUENCE [LARGE SCALE GENOMIC DNA]</scope>
    <source>
        <strain evidence="1 2">LMG 27715</strain>
    </source>
</reference>
<accession>A0A2U1TTQ9</accession>
<dbReference type="Proteomes" id="UP000245138">
    <property type="component" value="Unassembled WGS sequence"/>
</dbReference>
<dbReference type="GO" id="GO:0030254">
    <property type="term" value="P:protein secretion by the type III secretion system"/>
    <property type="evidence" value="ECO:0007669"/>
    <property type="project" value="InterPro"/>
</dbReference>
<evidence type="ECO:0000313" key="2">
    <source>
        <dbReference type="Proteomes" id="UP000245138"/>
    </source>
</evidence>
<dbReference type="Gene3D" id="3.30.1460.10">
    <property type="match status" value="1"/>
</dbReference>
<dbReference type="InterPro" id="IPR010261">
    <property type="entry name" value="Tir_chaperone"/>
</dbReference>
<organism evidence="1 2">
    <name type="scientific">Brenneria roseae subsp. americana</name>
    <dbReference type="NCBI Taxonomy" id="1508507"/>
    <lineage>
        <taxon>Bacteria</taxon>
        <taxon>Pseudomonadati</taxon>
        <taxon>Pseudomonadota</taxon>
        <taxon>Gammaproteobacteria</taxon>
        <taxon>Enterobacterales</taxon>
        <taxon>Pectobacteriaceae</taxon>
        <taxon>Brenneria</taxon>
    </lineage>
</organism>
<sequence>MTPAQQHVSRLLQHYGQTHRTSLSLQAGICVMNGPDGQEAAMLEMPDNSDALLLHCQLMSFQGYDSPAAYHLMLLLNFEMAAMKGCWLALDENGTLRLCTQHALDSLTEPRFSALLTAFIHQAGETRLFVDSLLAQVDAA</sequence>
<name>A0A2U1TTQ9_9GAMM</name>
<dbReference type="SUPFAM" id="SSF69635">
    <property type="entry name" value="Type III secretory system chaperone-like"/>
    <property type="match status" value="1"/>
</dbReference>